<feature type="signal peptide" evidence="2">
    <location>
        <begin position="1"/>
        <end position="19"/>
    </location>
</feature>
<keyword evidence="5" id="KW-1185">Reference proteome</keyword>
<evidence type="ECO:0000313" key="3">
    <source>
        <dbReference type="EMBL" id="ELU02775.1"/>
    </source>
</evidence>
<keyword evidence="2" id="KW-0732">Signal</keyword>
<keyword evidence="1" id="KW-0175">Coiled coil</keyword>
<evidence type="ECO:0000313" key="5">
    <source>
        <dbReference type="Proteomes" id="UP000014760"/>
    </source>
</evidence>
<accession>R7U8T6</accession>
<feature type="chain" id="PRO_5008787755" evidence="2">
    <location>
        <begin position="20"/>
        <end position="120"/>
    </location>
</feature>
<dbReference type="EMBL" id="KB303777">
    <property type="protein sequence ID" value="ELU02775.1"/>
    <property type="molecule type" value="Genomic_DNA"/>
</dbReference>
<evidence type="ECO:0000313" key="4">
    <source>
        <dbReference type="EnsemblMetazoa" id="CapteP215557"/>
    </source>
</evidence>
<reference evidence="3 5" key="2">
    <citation type="journal article" date="2013" name="Nature">
        <title>Insights into bilaterian evolution from three spiralian genomes.</title>
        <authorList>
            <person name="Simakov O."/>
            <person name="Marletaz F."/>
            <person name="Cho S.J."/>
            <person name="Edsinger-Gonzales E."/>
            <person name="Havlak P."/>
            <person name="Hellsten U."/>
            <person name="Kuo D.H."/>
            <person name="Larsson T."/>
            <person name="Lv J."/>
            <person name="Arendt D."/>
            <person name="Savage R."/>
            <person name="Osoegawa K."/>
            <person name="de Jong P."/>
            <person name="Grimwood J."/>
            <person name="Chapman J.A."/>
            <person name="Shapiro H."/>
            <person name="Aerts A."/>
            <person name="Otillar R.P."/>
            <person name="Terry A.Y."/>
            <person name="Boore J.L."/>
            <person name="Grigoriev I.V."/>
            <person name="Lindberg D.R."/>
            <person name="Seaver E.C."/>
            <person name="Weisblat D.A."/>
            <person name="Putnam N.H."/>
            <person name="Rokhsar D.S."/>
        </authorList>
    </citation>
    <scope>NUCLEOTIDE SEQUENCE</scope>
    <source>
        <strain evidence="3 5">I ESC-2004</strain>
    </source>
</reference>
<organism evidence="3">
    <name type="scientific">Capitella teleta</name>
    <name type="common">Polychaete worm</name>
    <dbReference type="NCBI Taxonomy" id="283909"/>
    <lineage>
        <taxon>Eukaryota</taxon>
        <taxon>Metazoa</taxon>
        <taxon>Spiralia</taxon>
        <taxon>Lophotrochozoa</taxon>
        <taxon>Annelida</taxon>
        <taxon>Polychaeta</taxon>
        <taxon>Sedentaria</taxon>
        <taxon>Scolecida</taxon>
        <taxon>Capitellidae</taxon>
        <taxon>Capitella</taxon>
    </lineage>
</organism>
<reference evidence="4" key="3">
    <citation type="submission" date="2015-06" db="UniProtKB">
        <authorList>
            <consortium name="EnsemblMetazoa"/>
        </authorList>
    </citation>
    <scope>IDENTIFICATION</scope>
</reference>
<sequence length="120" mass="13028">MFTLFIVSLLALQGSLTSAECTSDDCGTSTEFAPTSDHEVLSQLQSDARRMRELIEETAGNVTSLESEVKAMREQQLSSDADIAAQNITVNDQLAELNQQISYLNSTVLSLGKISLYAHA</sequence>
<dbReference type="Proteomes" id="UP000014760">
    <property type="component" value="Unassembled WGS sequence"/>
</dbReference>
<dbReference type="AlphaFoldDB" id="R7U8T6"/>
<gene>
    <name evidence="3" type="ORF">CAPTEDRAFT_215557</name>
</gene>
<evidence type="ECO:0000256" key="1">
    <source>
        <dbReference type="SAM" id="Coils"/>
    </source>
</evidence>
<proteinExistence type="predicted"/>
<protein>
    <submittedName>
        <fullName evidence="3 4">Uncharacterized protein</fullName>
    </submittedName>
</protein>
<dbReference type="HOGENOM" id="CLU_2051846_0_0_1"/>
<dbReference type="EnsemblMetazoa" id="CapteT215557">
    <property type="protein sequence ID" value="CapteP215557"/>
    <property type="gene ID" value="CapteG215557"/>
</dbReference>
<reference evidence="5" key="1">
    <citation type="submission" date="2012-12" db="EMBL/GenBank/DDBJ databases">
        <authorList>
            <person name="Hellsten U."/>
            <person name="Grimwood J."/>
            <person name="Chapman J.A."/>
            <person name="Shapiro H."/>
            <person name="Aerts A."/>
            <person name="Otillar R.P."/>
            <person name="Terry A.Y."/>
            <person name="Boore J.L."/>
            <person name="Simakov O."/>
            <person name="Marletaz F."/>
            <person name="Cho S.-J."/>
            <person name="Edsinger-Gonzales E."/>
            <person name="Havlak P."/>
            <person name="Kuo D.-H."/>
            <person name="Larsson T."/>
            <person name="Lv J."/>
            <person name="Arendt D."/>
            <person name="Savage R."/>
            <person name="Osoegawa K."/>
            <person name="de Jong P."/>
            <person name="Lindberg D.R."/>
            <person name="Seaver E.C."/>
            <person name="Weisblat D.A."/>
            <person name="Putnam N.H."/>
            <person name="Grigoriev I.V."/>
            <person name="Rokhsar D.S."/>
        </authorList>
    </citation>
    <scope>NUCLEOTIDE SEQUENCE</scope>
    <source>
        <strain evidence="5">I ESC-2004</strain>
    </source>
</reference>
<name>R7U8T6_CAPTE</name>
<evidence type="ECO:0000256" key="2">
    <source>
        <dbReference type="SAM" id="SignalP"/>
    </source>
</evidence>
<feature type="coiled-coil region" evidence="1">
    <location>
        <begin position="41"/>
        <end position="75"/>
    </location>
</feature>
<dbReference type="EMBL" id="AMQN01008701">
    <property type="status" value="NOT_ANNOTATED_CDS"/>
    <property type="molecule type" value="Genomic_DNA"/>
</dbReference>